<name>A0A8J2Y8C1_9FLAO</name>
<comment type="catalytic activity">
    <reaction evidence="7 8">
        <text>(R)-pantoate + beta-alanine + ATP = (R)-pantothenate + AMP + diphosphate + H(+)</text>
        <dbReference type="Rhea" id="RHEA:10912"/>
        <dbReference type="ChEBI" id="CHEBI:15378"/>
        <dbReference type="ChEBI" id="CHEBI:15980"/>
        <dbReference type="ChEBI" id="CHEBI:29032"/>
        <dbReference type="ChEBI" id="CHEBI:30616"/>
        <dbReference type="ChEBI" id="CHEBI:33019"/>
        <dbReference type="ChEBI" id="CHEBI:57966"/>
        <dbReference type="ChEBI" id="CHEBI:456215"/>
        <dbReference type="EC" id="6.3.2.1"/>
    </reaction>
</comment>
<dbReference type="NCBIfam" id="TIGR00018">
    <property type="entry name" value="panC"/>
    <property type="match status" value="1"/>
</dbReference>
<dbReference type="InterPro" id="IPR014729">
    <property type="entry name" value="Rossmann-like_a/b/a_fold"/>
</dbReference>
<accession>A0A8J2Y8C1</accession>
<dbReference type="Pfam" id="PF02569">
    <property type="entry name" value="Pantoate_ligase"/>
    <property type="match status" value="1"/>
</dbReference>
<dbReference type="GO" id="GO:0015940">
    <property type="term" value="P:pantothenate biosynthetic process"/>
    <property type="evidence" value="ECO:0007669"/>
    <property type="project" value="UniProtKB-UniRule"/>
</dbReference>
<comment type="subunit">
    <text evidence="8">Homodimer.</text>
</comment>
<dbReference type="InterPro" id="IPR042176">
    <property type="entry name" value="Pantoate_ligase_C"/>
</dbReference>
<dbReference type="PANTHER" id="PTHR21299">
    <property type="entry name" value="CYTIDYLATE KINASE/PANTOATE-BETA-ALANINE LIGASE"/>
    <property type="match status" value="1"/>
</dbReference>
<dbReference type="SUPFAM" id="SSF52374">
    <property type="entry name" value="Nucleotidylyl transferase"/>
    <property type="match status" value="1"/>
</dbReference>
<reference evidence="9" key="1">
    <citation type="journal article" date="2014" name="Int. J. Syst. Evol. Microbiol.">
        <title>Complete genome sequence of Corynebacterium casei LMG S-19264T (=DSM 44701T), isolated from a smear-ripened cheese.</title>
        <authorList>
            <consortium name="US DOE Joint Genome Institute (JGI-PGF)"/>
            <person name="Walter F."/>
            <person name="Albersmeier A."/>
            <person name="Kalinowski J."/>
            <person name="Ruckert C."/>
        </authorList>
    </citation>
    <scope>NUCLEOTIDE SEQUENCE</scope>
    <source>
        <strain evidence="9">CGMCC 1.12924</strain>
    </source>
</reference>
<dbReference type="UniPathway" id="UPA00028">
    <property type="reaction ID" value="UER00005"/>
</dbReference>
<feature type="active site" description="Proton donor" evidence="8">
    <location>
        <position position="54"/>
    </location>
</feature>
<reference evidence="9" key="2">
    <citation type="submission" date="2020-09" db="EMBL/GenBank/DDBJ databases">
        <authorList>
            <person name="Sun Q."/>
            <person name="Zhou Y."/>
        </authorList>
    </citation>
    <scope>NUCLEOTIDE SEQUENCE</scope>
    <source>
        <strain evidence="9">CGMCC 1.12924</strain>
    </source>
</reference>
<evidence type="ECO:0000256" key="4">
    <source>
        <dbReference type="ARBA" id="ARBA00022655"/>
    </source>
</evidence>
<feature type="binding site" evidence="8">
    <location>
        <begin position="166"/>
        <end position="169"/>
    </location>
    <ligand>
        <name>ATP</name>
        <dbReference type="ChEBI" id="CHEBI:30616"/>
    </ligand>
</feature>
<feature type="binding site" evidence="8">
    <location>
        <begin position="47"/>
        <end position="54"/>
    </location>
    <ligand>
        <name>ATP</name>
        <dbReference type="ChEBI" id="CHEBI:30616"/>
    </ligand>
</feature>
<feature type="binding site" evidence="8">
    <location>
        <position position="172"/>
    </location>
    <ligand>
        <name>(R)-pantoate</name>
        <dbReference type="ChEBI" id="CHEBI:15980"/>
    </ligand>
</feature>
<proteinExistence type="inferred from homology"/>
<evidence type="ECO:0000313" key="10">
    <source>
        <dbReference type="Proteomes" id="UP000652231"/>
    </source>
</evidence>
<keyword evidence="3 8" id="KW-0436">Ligase</keyword>
<evidence type="ECO:0000256" key="2">
    <source>
        <dbReference type="ARBA" id="ARBA00009256"/>
    </source>
</evidence>
<dbReference type="GO" id="GO:0005524">
    <property type="term" value="F:ATP binding"/>
    <property type="evidence" value="ECO:0007669"/>
    <property type="project" value="UniProtKB-KW"/>
</dbReference>
<comment type="caution">
    <text evidence="8">Lacks conserved residue(s) required for the propagation of feature annotation.</text>
</comment>
<keyword evidence="10" id="KW-1185">Reference proteome</keyword>
<dbReference type="PANTHER" id="PTHR21299:SF1">
    <property type="entry name" value="PANTOATE--BETA-ALANINE LIGASE"/>
    <property type="match status" value="1"/>
</dbReference>
<dbReference type="AlphaFoldDB" id="A0A8J2Y8C1"/>
<dbReference type="InterPro" id="IPR004821">
    <property type="entry name" value="Cyt_trans-like"/>
</dbReference>
<evidence type="ECO:0000256" key="6">
    <source>
        <dbReference type="ARBA" id="ARBA00022840"/>
    </source>
</evidence>
<organism evidence="9 10">
    <name type="scientific">Planktosalinus lacus</name>
    <dbReference type="NCBI Taxonomy" id="1526573"/>
    <lineage>
        <taxon>Bacteria</taxon>
        <taxon>Pseudomonadati</taxon>
        <taxon>Bacteroidota</taxon>
        <taxon>Flavobacteriia</taxon>
        <taxon>Flavobacteriales</taxon>
        <taxon>Flavobacteriaceae</taxon>
        <taxon>Planktosalinus</taxon>
    </lineage>
</organism>
<evidence type="ECO:0000256" key="5">
    <source>
        <dbReference type="ARBA" id="ARBA00022741"/>
    </source>
</evidence>
<dbReference type="EC" id="6.3.2.1" evidence="8"/>
<comment type="miscellaneous">
    <text evidence="8">The reaction proceeds by a bi uni uni bi ping pong mechanism.</text>
</comment>
<feature type="binding site" evidence="8">
    <location>
        <position position="78"/>
    </location>
    <ligand>
        <name>(R)-pantoate</name>
        <dbReference type="ChEBI" id="CHEBI:15980"/>
    </ligand>
</feature>
<comment type="function">
    <text evidence="8">Catalyzes the condensation of pantoate with beta-alanine in an ATP-dependent reaction via a pantoyl-adenylate intermediate.</text>
</comment>
<sequence length="299" mass="34438">MQIEGIILSLHPVSRKKMQVYYSISELKPKLNAIKKQEQTIGFVPTMGALHKGHLSLIESAMNQNDTVVVSIFVNPTQFNNKEDFENYPRTIEEDIQIVSHLKDKLMIYVPRVEDIYPNGLQTIQFDFEGIEHEMEGSFRPGHFDGVGSVLKSFFKLIEPNKAYFGEKDFQQLQIVRKLIEIEHIPVQIIACPIMREPTGLAMSSRNKRLSEKQFKEAALIYKVLTEVQADFGIKNVNELTQRVEETFEANTTLKLEYFIIADEETLQPLKNKEKNKKYRAFIAVFAGEIRLIDNIALN</sequence>
<evidence type="ECO:0000256" key="7">
    <source>
        <dbReference type="ARBA" id="ARBA00048258"/>
    </source>
</evidence>
<dbReference type="HAMAP" id="MF_00158">
    <property type="entry name" value="PanC"/>
    <property type="match status" value="1"/>
</dbReference>
<gene>
    <name evidence="8 9" type="primary">panC</name>
    <name evidence="9" type="ORF">GCM10011312_02590</name>
</gene>
<comment type="caution">
    <text evidence="9">The sequence shown here is derived from an EMBL/GenBank/DDBJ whole genome shotgun (WGS) entry which is preliminary data.</text>
</comment>
<dbReference type="NCBIfam" id="TIGR00125">
    <property type="entry name" value="cyt_tran_rel"/>
    <property type="match status" value="1"/>
</dbReference>
<feature type="binding site" evidence="8">
    <location>
        <position position="78"/>
    </location>
    <ligand>
        <name>beta-alanine</name>
        <dbReference type="ChEBI" id="CHEBI:57966"/>
    </ligand>
</feature>
<keyword evidence="8" id="KW-0963">Cytoplasm</keyword>
<dbReference type="Gene3D" id="3.30.1300.10">
    <property type="entry name" value="Pantoate-beta-alanine ligase, C-terminal domain"/>
    <property type="match status" value="1"/>
</dbReference>
<dbReference type="EMBL" id="BMGK01000001">
    <property type="protein sequence ID" value="GGD81687.1"/>
    <property type="molecule type" value="Genomic_DNA"/>
</dbReference>
<comment type="pathway">
    <text evidence="1 8">Cofactor biosynthesis; (R)-pantothenate biosynthesis; (R)-pantothenate from (R)-pantoate and beta-alanine: step 1/1.</text>
</comment>
<dbReference type="GO" id="GO:0005829">
    <property type="term" value="C:cytosol"/>
    <property type="evidence" value="ECO:0007669"/>
    <property type="project" value="TreeGrafter"/>
</dbReference>
<evidence type="ECO:0000256" key="3">
    <source>
        <dbReference type="ARBA" id="ARBA00022598"/>
    </source>
</evidence>
<protein>
    <recommendedName>
        <fullName evidence="8">Pantothenate synthetase</fullName>
        <shortName evidence="8">PS</shortName>
        <ecNumber evidence="8">6.3.2.1</ecNumber>
    </recommendedName>
    <alternativeName>
        <fullName evidence="8">Pantoate--beta-alanine ligase</fullName>
    </alternativeName>
    <alternativeName>
        <fullName evidence="8">Pantoate-activating enzyme</fullName>
    </alternativeName>
</protein>
<evidence type="ECO:0000256" key="8">
    <source>
        <dbReference type="HAMAP-Rule" id="MF_00158"/>
    </source>
</evidence>
<dbReference type="InterPro" id="IPR003721">
    <property type="entry name" value="Pantoate_ligase"/>
</dbReference>
<comment type="subcellular location">
    <subcellularLocation>
        <location evidence="8">Cytoplasm</location>
    </subcellularLocation>
</comment>
<comment type="similarity">
    <text evidence="2 8">Belongs to the pantothenate synthetase family.</text>
</comment>
<evidence type="ECO:0000313" key="9">
    <source>
        <dbReference type="EMBL" id="GGD81687.1"/>
    </source>
</evidence>
<feature type="binding site" evidence="8">
    <location>
        <begin position="203"/>
        <end position="206"/>
    </location>
    <ligand>
        <name>ATP</name>
        <dbReference type="ChEBI" id="CHEBI:30616"/>
    </ligand>
</feature>
<keyword evidence="4 8" id="KW-0566">Pantothenate biosynthesis</keyword>
<dbReference type="Proteomes" id="UP000652231">
    <property type="component" value="Unassembled WGS sequence"/>
</dbReference>
<evidence type="ECO:0000256" key="1">
    <source>
        <dbReference type="ARBA" id="ARBA00004990"/>
    </source>
</evidence>
<dbReference type="Gene3D" id="3.40.50.620">
    <property type="entry name" value="HUPs"/>
    <property type="match status" value="1"/>
</dbReference>
<dbReference type="GO" id="GO:0004592">
    <property type="term" value="F:pantoate-beta-alanine ligase activity"/>
    <property type="evidence" value="ECO:0007669"/>
    <property type="project" value="UniProtKB-UniRule"/>
</dbReference>
<keyword evidence="6 8" id="KW-0067">ATP-binding</keyword>
<keyword evidence="5 8" id="KW-0547">Nucleotide-binding</keyword>